<organism evidence="11 12">
    <name type="scientific">Acaryochloris thomasi RCC1774</name>
    <dbReference type="NCBI Taxonomy" id="1764569"/>
    <lineage>
        <taxon>Bacteria</taxon>
        <taxon>Bacillati</taxon>
        <taxon>Cyanobacteriota</taxon>
        <taxon>Cyanophyceae</taxon>
        <taxon>Acaryochloridales</taxon>
        <taxon>Acaryochloridaceae</taxon>
        <taxon>Acaryochloris</taxon>
        <taxon>Acaryochloris thomasi</taxon>
    </lineage>
</organism>
<keyword evidence="5 9" id="KW-0813">Transport</keyword>
<accession>A0A2W1JNR9</accession>
<keyword evidence="12" id="KW-1185">Reference proteome</keyword>
<dbReference type="PROSITE" id="PS50902">
    <property type="entry name" value="FLAVODOXIN_LIKE"/>
    <property type="match status" value="1"/>
</dbReference>
<keyword evidence="6 9" id="KW-0285">Flavoprotein</keyword>
<dbReference type="InterPro" id="IPR050619">
    <property type="entry name" value="Flavodoxin"/>
</dbReference>
<proteinExistence type="inferred from homology"/>
<protein>
    <recommendedName>
        <fullName evidence="4 9">Flavodoxin</fullName>
    </recommendedName>
</protein>
<keyword evidence="7 9" id="KW-0288">FMN</keyword>
<dbReference type="GO" id="GO:0009055">
    <property type="term" value="F:electron transfer activity"/>
    <property type="evidence" value="ECO:0007669"/>
    <property type="project" value="UniProtKB-UniRule"/>
</dbReference>
<dbReference type="InterPro" id="IPR001226">
    <property type="entry name" value="Flavodoxin_CS"/>
</dbReference>
<dbReference type="NCBIfam" id="NF006739">
    <property type="entry name" value="PRK09267.1-5"/>
    <property type="match status" value="1"/>
</dbReference>
<evidence type="ECO:0000256" key="7">
    <source>
        <dbReference type="ARBA" id="ARBA00022643"/>
    </source>
</evidence>
<dbReference type="PANTHER" id="PTHR42809:SF1">
    <property type="entry name" value="FLAVODOXIN 1"/>
    <property type="match status" value="1"/>
</dbReference>
<comment type="cofactor">
    <cofactor evidence="1 9">
        <name>FMN</name>
        <dbReference type="ChEBI" id="CHEBI:58210"/>
    </cofactor>
</comment>
<name>A0A2W1JNR9_9CYAN</name>
<dbReference type="RefSeq" id="WP_110986419.1">
    <property type="nucleotide sequence ID" value="NZ_CAWNWM010000007.1"/>
</dbReference>
<evidence type="ECO:0000256" key="5">
    <source>
        <dbReference type="ARBA" id="ARBA00022448"/>
    </source>
</evidence>
<dbReference type="PANTHER" id="PTHR42809">
    <property type="entry name" value="FLAVODOXIN 2"/>
    <property type="match status" value="1"/>
</dbReference>
<dbReference type="NCBIfam" id="NF006736">
    <property type="entry name" value="PRK09267.1-2"/>
    <property type="match status" value="1"/>
</dbReference>
<evidence type="ECO:0000256" key="1">
    <source>
        <dbReference type="ARBA" id="ARBA00001917"/>
    </source>
</evidence>
<dbReference type="InterPro" id="IPR029039">
    <property type="entry name" value="Flavoprotein-like_sf"/>
</dbReference>
<evidence type="ECO:0000256" key="2">
    <source>
        <dbReference type="ARBA" id="ARBA00003297"/>
    </source>
</evidence>
<dbReference type="EMBL" id="PQWO01000007">
    <property type="protein sequence ID" value="PZD73085.1"/>
    <property type="molecule type" value="Genomic_DNA"/>
</dbReference>
<dbReference type="Proteomes" id="UP000248857">
    <property type="component" value="Unassembled WGS sequence"/>
</dbReference>
<dbReference type="PROSITE" id="PS00201">
    <property type="entry name" value="FLAVODOXIN"/>
    <property type="match status" value="1"/>
</dbReference>
<reference evidence="11 12" key="1">
    <citation type="journal article" date="2018" name="Sci. Rep.">
        <title>A novel species of the marine cyanobacterium Acaryochloris with a unique pigment content and lifestyle.</title>
        <authorList>
            <person name="Partensky F."/>
            <person name="Six C."/>
            <person name="Ratin M."/>
            <person name="Garczarek L."/>
            <person name="Vaulot D."/>
            <person name="Probert I."/>
            <person name="Calteau A."/>
            <person name="Gourvil P."/>
            <person name="Marie D."/>
            <person name="Grebert T."/>
            <person name="Bouchier C."/>
            <person name="Le Panse S."/>
            <person name="Gachenot M."/>
            <person name="Rodriguez F."/>
            <person name="Garrido J.L."/>
        </authorList>
    </citation>
    <scope>NUCLEOTIDE SEQUENCE [LARGE SCALE GENOMIC DNA]</scope>
    <source>
        <strain evidence="11 12">RCC1774</strain>
    </source>
</reference>
<dbReference type="Gene3D" id="3.40.50.360">
    <property type="match status" value="1"/>
</dbReference>
<dbReference type="OrthoDB" id="9790745at2"/>
<dbReference type="AlphaFoldDB" id="A0A2W1JNR9"/>
<feature type="domain" description="Flavodoxin-like" evidence="10">
    <location>
        <begin position="4"/>
        <end position="166"/>
    </location>
</feature>
<evidence type="ECO:0000313" key="12">
    <source>
        <dbReference type="Proteomes" id="UP000248857"/>
    </source>
</evidence>
<dbReference type="Pfam" id="PF00258">
    <property type="entry name" value="Flavodoxin_1"/>
    <property type="match status" value="1"/>
</dbReference>
<keyword evidence="8 9" id="KW-0249">Electron transport</keyword>
<evidence type="ECO:0000256" key="8">
    <source>
        <dbReference type="ARBA" id="ARBA00022982"/>
    </source>
</evidence>
<dbReference type="InterPro" id="IPR008254">
    <property type="entry name" value="Flavodoxin/NO_synth"/>
</dbReference>
<evidence type="ECO:0000256" key="9">
    <source>
        <dbReference type="PIRNR" id="PIRNR038996"/>
    </source>
</evidence>
<sequence>MTQVGLFFGTTTGKTANIAEMIQDGLGGADVVSVAEIHEVEENSELLAYDCLIIGCPTWDIGELQSDWDTFFPNLDSIDFSGKKVAYFGTGDQIGYADNFMDAMGILEAKISEKGGATVGQTSTEGYEYESSKAVKDGQFCGLAIDEDNQDDFTDERVSAWITQLKSEFGL</sequence>
<comment type="caution">
    <text evidence="11">The sequence shown here is derived from an EMBL/GenBank/DDBJ whole genome shotgun (WGS) entry which is preliminary data.</text>
</comment>
<gene>
    <name evidence="11" type="primary">isiB</name>
    <name evidence="11" type="ORF">C1752_02714</name>
</gene>
<evidence type="ECO:0000256" key="4">
    <source>
        <dbReference type="ARBA" id="ARBA00017869"/>
    </source>
</evidence>
<evidence type="ECO:0000259" key="10">
    <source>
        <dbReference type="PROSITE" id="PS50902"/>
    </source>
</evidence>
<comment type="similarity">
    <text evidence="3 9">Belongs to the flavodoxin family.</text>
</comment>
<dbReference type="NCBIfam" id="TIGR01752">
    <property type="entry name" value="flav_long"/>
    <property type="match status" value="1"/>
</dbReference>
<evidence type="ECO:0000256" key="6">
    <source>
        <dbReference type="ARBA" id="ARBA00022630"/>
    </source>
</evidence>
<dbReference type="PIRSF" id="PIRSF038996">
    <property type="entry name" value="FldA"/>
    <property type="match status" value="1"/>
</dbReference>
<dbReference type="InterPro" id="IPR010086">
    <property type="entry name" value="Flavodoxin_lc"/>
</dbReference>
<evidence type="ECO:0000256" key="3">
    <source>
        <dbReference type="ARBA" id="ARBA00005267"/>
    </source>
</evidence>
<dbReference type="SUPFAM" id="SSF52218">
    <property type="entry name" value="Flavoproteins"/>
    <property type="match status" value="1"/>
</dbReference>
<dbReference type="GO" id="GO:0010181">
    <property type="term" value="F:FMN binding"/>
    <property type="evidence" value="ECO:0007669"/>
    <property type="project" value="UniProtKB-UniRule"/>
</dbReference>
<comment type="function">
    <text evidence="2 9">Low-potential electron donor to a number of redox enzymes.</text>
</comment>
<evidence type="ECO:0000313" key="11">
    <source>
        <dbReference type="EMBL" id="PZD73085.1"/>
    </source>
</evidence>
<dbReference type="NCBIfam" id="NF006738">
    <property type="entry name" value="PRK09267.1-4"/>
    <property type="match status" value="1"/>
</dbReference>